<evidence type="ECO:0000256" key="4">
    <source>
        <dbReference type="ARBA" id="ARBA00016244"/>
    </source>
</evidence>
<proteinExistence type="inferred from homology"/>
<keyword evidence="5 7" id="KW-0964">Secreted</keyword>
<evidence type="ECO:0000259" key="8">
    <source>
        <dbReference type="Pfam" id="PF00460"/>
    </source>
</evidence>
<dbReference type="RefSeq" id="WP_021620956.1">
    <property type="nucleotide sequence ID" value="NZ_CABKST010000110.1"/>
</dbReference>
<keyword evidence="6 7" id="KW-0975">Bacterial flagellum</keyword>
<comment type="subcellular location">
    <subcellularLocation>
        <location evidence="1 7">Bacterial flagellum</location>
    </subcellularLocation>
    <subcellularLocation>
        <location evidence="2 7">Secreted</location>
    </subcellularLocation>
</comment>
<comment type="caution">
    <text evidence="11">The sequence shown here is derived from an EMBL/GenBank/DDBJ whole genome shotgun (WGS) entry which is preliminary data.</text>
</comment>
<dbReference type="InterPro" id="IPR010930">
    <property type="entry name" value="Flg_bb/hook_C_dom"/>
</dbReference>
<dbReference type="EMBL" id="JABAGO010000048">
    <property type="protein sequence ID" value="NMF00557.1"/>
    <property type="molecule type" value="Genomic_DNA"/>
</dbReference>
<evidence type="ECO:0000259" key="10">
    <source>
        <dbReference type="Pfam" id="PF22638"/>
    </source>
</evidence>
<dbReference type="Pfam" id="PF22638">
    <property type="entry name" value="FlgK_D1"/>
    <property type="match status" value="1"/>
</dbReference>
<evidence type="ECO:0000256" key="1">
    <source>
        <dbReference type="ARBA" id="ARBA00004365"/>
    </source>
</evidence>
<dbReference type="Pfam" id="PF00460">
    <property type="entry name" value="Flg_bb_rod"/>
    <property type="match status" value="1"/>
</dbReference>
<dbReference type="InterPro" id="IPR002371">
    <property type="entry name" value="FlgK"/>
</dbReference>
<dbReference type="AlphaFoldDB" id="A0A848D3G3"/>
<gene>
    <name evidence="7 11" type="primary">flgK</name>
    <name evidence="11" type="ORF">HF838_20240</name>
</gene>
<comment type="similarity">
    <text evidence="3 7">Belongs to the flagella basal body rod proteins family.</text>
</comment>
<keyword evidence="11" id="KW-0966">Cell projection</keyword>
<dbReference type="GO" id="GO:0044780">
    <property type="term" value="P:bacterial-type flagellum assembly"/>
    <property type="evidence" value="ECO:0007669"/>
    <property type="project" value="InterPro"/>
</dbReference>
<dbReference type="GeneID" id="92838734"/>
<dbReference type="Pfam" id="PF06429">
    <property type="entry name" value="Flg_bbr_C"/>
    <property type="match status" value="1"/>
</dbReference>
<feature type="domain" description="Flagellar basal-body/hook protein C-terminal" evidence="9">
    <location>
        <begin position="458"/>
        <end position="494"/>
    </location>
</feature>
<evidence type="ECO:0000313" key="11">
    <source>
        <dbReference type="EMBL" id="NMF00557.1"/>
    </source>
</evidence>
<dbReference type="PANTHER" id="PTHR30033:SF1">
    <property type="entry name" value="FLAGELLAR HOOK-ASSOCIATED PROTEIN 1"/>
    <property type="match status" value="1"/>
</dbReference>
<evidence type="ECO:0000256" key="3">
    <source>
        <dbReference type="ARBA" id="ARBA00009677"/>
    </source>
</evidence>
<feature type="domain" description="Flagellar hook-associated protein FlgK helical" evidence="10">
    <location>
        <begin position="102"/>
        <end position="347"/>
    </location>
</feature>
<evidence type="ECO:0000256" key="5">
    <source>
        <dbReference type="ARBA" id="ARBA00022525"/>
    </source>
</evidence>
<organism evidence="11 12">
    <name type="scientific">Aneurinibacillus aneurinilyticus</name>
    <name type="common">Bacillus aneurinolyticus</name>
    <dbReference type="NCBI Taxonomy" id="1391"/>
    <lineage>
        <taxon>Bacteria</taxon>
        <taxon>Bacillati</taxon>
        <taxon>Bacillota</taxon>
        <taxon>Bacilli</taxon>
        <taxon>Bacillales</taxon>
        <taxon>Paenibacillaceae</taxon>
        <taxon>Aneurinibacillus group</taxon>
        <taxon>Aneurinibacillus</taxon>
    </lineage>
</organism>
<evidence type="ECO:0000313" key="12">
    <source>
        <dbReference type="Proteomes" id="UP000561326"/>
    </source>
</evidence>
<feature type="domain" description="Flagellar basal body rod protein N-terminal" evidence="8">
    <location>
        <begin position="8"/>
        <end position="38"/>
    </location>
</feature>
<accession>A0A848D3G3</accession>
<sequence length="501" mass="55081">MPSAFSALEIGKRALFANQGALNTIGHNIANANTEGYTRQRVNLQATSPYPYPALTNARQAGQMGTGVVISSIERLRERFLDLQFRGEYKKFGYYEKKSDTLGKIESILNEPSDKGFQYTMDEFWTAWHTLASDPQNKSAREAIRQNGIAVADNFKYVYDSLNEMKNNLNKDIGVKADEINSYVKQITALNEQIADVVPHGYEPNDLYDQRDLLLDKLSKLIDIDVTPSKDGMGMVDVKLKAKANDDDGTAVTEIPLISGREGLEVKAVDKGGKLQVQFTQAGSPTKTYSDVEFASGDMAGLFESRDKIVEGYLDRINLLATTFAEKLNEVHQQGIDLNGDEGVPFFVSKDDPPGNPKNAADMVVNPDIIKSVNKIAAGKNEPDGTAPGKGDNKNALAIFALKTDNTIQIGTEKSSFDGYTKGIITTLGLESREAQRMRDNTGSLLLEVENRRQSIYGVQPDEEIADMIRFQHAYNAAARSITVADEVLDKIINGMGLVGR</sequence>
<evidence type="ECO:0000256" key="6">
    <source>
        <dbReference type="ARBA" id="ARBA00023143"/>
    </source>
</evidence>
<dbReference type="PRINTS" id="PR01005">
    <property type="entry name" value="FLGHOOKAP1"/>
</dbReference>
<evidence type="ECO:0000259" key="9">
    <source>
        <dbReference type="Pfam" id="PF06429"/>
    </source>
</evidence>
<reference evidence="11 12" key="1">
    <citation type="submission" date="2020-04" db="EMBL/GenBank/DDBJ databases">
        <authorList>
            <person name="Hitch T.C.A."/>
            <person name="Wylensek D."/>
            <person name="Clavel T."/>
        </authorList>
    </citation>
    <scope>NUCLEOTIDE SEQUENCE [LARGE SCALE GENOMIC DNA]</scope>
    <source>
        <strain evidence="11 12">WB01_D5_05</strain>
    </source>
</reference>
<dbReference type="Proteomes" id="UP000561326">
    <property type="component" value="Unassembled WGS sequence"/>
</dbReference>
<dbReference type="GO" id="GO:0009424">
    <property type="term" value="C:bacterial-type flagellum hook"/>
    <property type="evidence" value="ECO:0007669"/>
    <property type="project" value="UniProtKB-UniRule"/>
</dbReference>
<keyword evidence="11" id="KW-0282">Flagellum</keyword>
<name>A0A848D3G3_ANEAE</name>
<protein>
    <recommendedName>
        <fullName evidence="4 7">Flagellar hook-associated protein 1</fullName>
        <shortName evidence="7">HAP1</shortName>
    </recommendedName>
</protein>
<dbReference type="InterPro" id="IPR001444">
    <property type="entry name" value="Flag_bb_rod_N"/>
</dbReference>
<dbReference type="NCBIfam" id="TIGR02492">
    <property type="entry name" value="flgK_ends"/>
    <property type="match status" value="1"/>
</dbReference>
<evidence type="ECO:0000256" key="2">
    <source>
        <dbReference type="ARBA" id="ARBA00004613"/>
    </source>
</evidence>
<dbReference type="PANTHER" id="PTHR30033">
    <property type="entry name" value="FLAGELLAR HOOK-ASSOCIATED PROTEIN 1"/>
    <property type="match status" value="1"/>
</dbReference>
<dbReference type="GO" id="GO:0005576">
    <property type="term" value="C:extracellular region"/>
    <property type="evidence" value="ECO:0007669"/>
    <property type="project" value="UniProtKB-SubCell"/>
</dbReference>
<keyword evidence="11" id="KW-0969">Cilium</keyword>
<dbReference type="InterPro" id="IPR053927">
    <property type="entry name" value="FlgK_helical"/>
</dbReference>
<dbReference type="OrthoDB" id="9802553at2"/>
<evidence type="ECO:0000256" key="7">
    <source>
        <dbReference type="RuleBase" id="RU362065"/>
    </source>
</evidence>
<dbReference type="SUPFAM" id="SSF64518">
    <property type="entry name" value="Phase 1 flagellin"/>
    <property type="match status" value="1"/>
</dbReference>
<dbReference type="GO" id="GO:0005198">
    <property type="term" value="F:structural molecule activity"/>
    <property type="evidence" value="ECO:0007669"/>
    <property type="project" value="UniProtKB-UniRule"/>
</dbReference>